<dbReference type="NCBIfam" id="TIGR02876">
    <property type="entry name" value="spore_yqfD"/>
    <property type="match status" value="1"/>
</dbReference>
<dbReference type="InterPro" id="IPR010690">
    <property type="entry name" value="YqfD"/>
</dbReference>
<evidence type="ECO:0000313" key="2">
    <source>
        <dbReference type="EMBL" id="QNL43774.1"/>
    </source>
</evidence>
<evidence type="ECO:0000313" key="3">
    <source>
        <dbReference type="Proteomes" id="UP000515960"/>
    </source>
</evidence>
<sequence>MLEQGSNFLRGEVWLRAESGFPERVLNLCAAQGIALWDLQWRSPTEFTCRLTRKDYRRLRQAAAKIDCTLSVQKKTGVPFLLGAARRRQVLLAGFCLCLGMLLLGSFFVWDFELEGNRTVTDEQILRSLEKNGLTRGVFGLSVDSEDLRNHVLLDIPELSWIAVNVSGYRAHVQVRERVVKPELADKKSPANVVAVKDGYVVRVEALGGDKQVLEGDTVEAGQLLISGVSDTDTFGARVLAGMGKVYARTWYQLSVEMPLTVTQKVDTGTQRHRYALDIGKSRIKFYGNGSIDTGDYDKISRKIKWTLPGGFALPISWVEETYRLYETREVSRPAEEAEREGEKILQAYLATLIGDEGSVSSTICSSREKDGILTVTLSAECVEQIGKSVPIPTDLTD</sequence>
<feature type="transmembrane region" description="Helical" evidence="1">
    <location>
        <begin position="90"/>
        <end position="110"/>
    </location>
</feature>
<keyword evidence="3" id="KW-1185">Reference proteome</keyword>
<evidence type="ECO:0000256" key="1">
    <source>
        <dbReference type="SAM" id="Phobius"/>
    </source>
</evidence>
<dbReference type="Pfam" id="PF06898">
    <property type="entry name" value="YqfD"/>
    <property type="match status" value="1"/>
</dbReference>
<keyword evidence="1" id="KW-1133">Transmembrane helix</keyword>
<dbReference type="AlphaFoldDB" id="A0A7G9B2J3"/>
<accession>A0A7G9B2J3</accession>
<dbReference type="EMBL" id="CP060490">
    <property type="protein sequence ID" value="QNL43774.1"/>
    <property type="molecule type" value="Genomic_DNA"/>
</dbReference>
<dbReference type="Proteomes" id="UP000515960">
    <property type="component" value="Chromosome"/>
</dbReference>
<dbReference type="KEGG" id="ohi:H8790_09885"/>
<keyword evidence="1" id="KW-0812">Transmembrane</keyword>
<name>A0A7G9B2J3_9FIRM</name>
<gene>
    <name evidence="2" type="primary">yqfD</name>
    <name evidence="2" type="ORF">H8790_09885</name>
</gene>
<proteinExistence type="predicted"/>
<dbReference type="RefSeq" id="WP_187332365.1">
    <property type="nucleotide sequence ID" value="NZ_CP060490.1"/>
</dbReference>
<reference evidence="2 3" key="1">
    <citation type="submission" date="2020-08" db="EMBL/GenBank/DDBJ databases">
        <authorList>
            <person name="Liu C."/>
            <person name="Sun Q."/>
        </authorList>
    </citation>
    <scope>NUCLEOTIDE SEQUENCE [LARGE SCALE GENOMIC DNA]</scope>
    <source>
        <strain evidence="2 3">NSJ-62</strain>
    </source>
</reference>
<protein>
    <submittedName>
        <fullName evidence="2">Sporulation protein YqfD</fullName>
    </submittedName>
</protein>
<organism evidence="2 3">
    <name type="scientific">Oscillibacter hominis</name>
    <dbReference type="NCBI Taxonomy" id="2763056"/>
    <lineage>
        <taxon>Bacteria</taxon>
        <taxon>Bacillati</taxon>
        <taxon>Bacillota</taxon>
        <taxon>Clostridia</taxon>
        <taxon>Eubacteriales</taxon>
        <taxon>Oscillospiraceae</taxon>
        <taxon>Oscillibacter</taxon>
    </lineage>
</organism>
<dbReference type="PIRSF" id="PIRSF029895">
    <property type="entry name" value="SpoIV"/>
    <property type="match status" value="1"/>
</dbReference>
<keyword evidence="1" id="KW-0472">Membrane</keyword>